<organism evidence="5 6">
    <name type="scientific">Chthonomonas calidirosea (strain DSM 23976 / ICMP 18418 / T49)</name>
    <dbReference type="NCBI Taxonomy" id="1303518"/>
    <lineage>
        <taxon>Bacteria</taxon>
        <taxon>Bacillati</taxon>
        <taxon>Armatimonadota</taxon>
        <taxon>Chthonomonadia</taxon>
        <taxon>Chthonomonadales</taxon>
        <taxon>Chthonomonadaceae</taxon>
        <taxon>Chthonomonas</taxon>
    </lineage>
</organism>
<evidence type="ECO:0000256" key="1">
    <source>
        <dbReference type="ARBA" id="ARBA00022801"/>
    </source>
</evidence>
<dbReference type="InterPro" id="IPR006674">
    <property type="entry name" value="HD_domain"/>
</dbReference>
<dbReference type="RefSeq" id="WP_016481889.1">
    <property type="nucleotide sequence ID" value="NC_021487.1"/>
</dbReference>
<dbReference type="NCBIfam" id="NF002327">
    <property type="entry name" value="PRK01286.1-2"/>
    <property type="match status" value="1"/>
</dbReference>
<dbReference type="AlphaFoldDB" id="S0EVE3"/>
<dbReference type="GO" id="GO:0008832">
    <property type="term" value="F:dGTPase activity"/>
    <property type="evidence" value="ECO:0007669"/>
    <property type="project" value="TreeGrafter"/>
</dbReference>
<evidence type="ECO:0000313" key="5">
    <source>
        <dbReference type="EMBL" id="CCW34327.1"/>
    </source>
</evidence>
<dbReference type="InterPro" id="IPR023023">
    <property type="entry name" value="dNTPase_2"/>
</dbReference>
<evidence type="ECO:0000256" key="3">
    <source>
        <dbReference type="SAM" id="MobiDB-lite"/>
    </source>
</evidence>
<dbReference type="PANTHER" id="PTHR11373:SF43">
    <property type="entry name" value="DEOXYGUANOSINETRIPHOSPHATE TRIPHOSPHOHYDROLASE-LIKE PROTEIN"/>
    <property type="match status" value="1"/>
</dbReference>
<dbReference type="PROSITE" id="PS51831">
    <property type="entry name" value="HD"/>
    <property type="match status" value="1"/>
</dbReference>
<dbReference type="eggNOG" id="COG0232">
    <property type="taxonomic scope" value="Bacteria"/>
</dbReference>
<dbReference type="SMART" id="SM00471">
    <property type="entry name" value="HDc"/>
    <property type="match status" value="1"/>
</dbReference>
<evidence type="ECO:0000313" key="6">
    <source>
        <dbReference type="Proteomes" id="UP000014227"/>
    </source>
</evidence>
<dbReference type="HOGENOM" id="CLU_028163_1_1_0"/>
<accession>S0EVE3</accession>
<dbReference type="KEGG" id="ccz:CCALI_00493"/>
<sequence>MPLTPRERQEQWELSYLAPWAAKAALSRGREKPEPPDPVRTAFQRDRDRILHSKAFRRLKHKTQVFIDPEEDHYRTRLTHTLEVAQIARTIARALRLNEDLTEAIALAHDLGHPPFGHAGEEALDAAYREFVPDAGFRHYEQSLRVVELLEYRTDFVPEDNTENPDGTPKQPGLNLTWEVKDGIARHSKGKADLNQETDLPTTLEGKVVRIADRVAYINHDIDDAIRAKVITYADLPQDIMKTLGRSYSQRIARMVEDVVLTSCDRPDVTMSAAMSECVDRLKDFMFERVYWNAARGNEDLRKAQHVIRALFHLYMEQPELMKGETHLRECSPAERAQNVCDFIAGMTDRYAVSRFVAHFVPKPIRRDGMPTS</sequence>
<dbReference type="Gene3D" id="1.10.3210.10">
    <property type="entry name" value="Hypothetical protein af1432"/>
    <property type="match status" value="1"/>
</dbReference>
<proteinExistence type="inferred from homology"/>
<dbReference type="GO" id="GO:0006203">
    <property type="term" value="P:dGTP catabolic process"/>
    <property type="evidence" value="ECO:0007669"/>
    <property type="project" value="TreeGrafter"/>
</dbReference>
<dbReference type="InterPro" id="IPR050135">
    <property type="entry name" value="dGTPase-like"/>
</dbReference>
<dbReference type="STRING" id="454171.CP488_00661"/>
<comment type="similarity">
    <text evidence="2">Belongs to the dGTPase family. Type 2 subfamily.</text>
</comment>
<dbReference type="CDD" id="cd00077">
    <property type="entry name" value="HDc"/>
    <property type="match status" value="1"/>
</dbReference>
<dbReference type="Pfam" id="PF01966">
    <property type="entry name" value="HD"/>
    <property type="match status" value="1"/>
</dbReference>
<dbReference type="PATRIC" id="fig|1303518.3.peg.501"/>
<dbReference type="Pfam" id="PF13286">
    <property type="entry name" value="HD_assoc"/>
    <property type="match status" value="1"/>
</dbReference>
<dbReference type="PANTHER" id="PTHR11373">
    <property type="entry name" value="DEOXYNUCLEOSIDE TRIPHOSPHATE TRIPHOSPHOHYDROLASE"/>
    <property type="match status" value="1"/>
</dbReference>
<dbReference type="EMBL" id="HF951689">
    <property type="protein sequence ID" value="CCW34327.1"/>
    <property type="molecule type" value="Genomic_DNA"/>
</dbReference>
<protein>
    <recommendedName>
        <fullName evidence="2">Deoxyguanosinetriphosphate triphosphohydrolase-like protein</fullName>
    </recommendedName>
</protein>
<dbReference type="InParanoid" id="S0EVE3"/>
<dbReference type="OrthoDB" id="9803619at2"/>
<keyword evidence="6" id="KW-1185">Reference proteome</keyword>
<dbReference type="InterPro" id="IPR006261">
    <property type="entry name" value="dGTPase"/>
</dbReference>
<gene>
    <name evidence="5" type="ORF">CCALI_00493</name>
</gene>
<feature type="domain" description="HD" evidence="4">
    <location>
        <begin position="77"/>
        <end position="218"/>
    </location>
</feature>
<dbReference type="InterPro" id="IPR003607">
    <property type="entry name" value="HD/PDEase_dom"/>
</dbReference>
<dbReference type="Proteomes" id="UP000014227">
    <property type="component" value="Chromosome I"/>
</dbReference>
<dbReference type="HAMAP" id="MF_01212">
    <property type="entry name" value="dGTPase_type2"/>
    <property type="match status" value="1"/>
</dbReference>
<feature type="region of interest" description="Disordered" evidence="3">
    <location>
        <begin position="25"/>
        <end position="44"/>
    </location>
</feature>
<keyword evidence="1 2" id="KW-0378">Hydrolase</keyword>
<dbReference type="NCBIfam" id="TIGR01353">
    <property type="entry name" value="dGTP_triPase"/>
    <property type="match status" value="1"/>
</dbReference>
<reference evidence="6" key="1">
    <citation type="submission" date="2013-03" db="EMBL/GenBank/DDBJ databases">
        <title>Genome sequence of Chthonomonas calidirosea, the first sequenced genome from the Armatimonadetes phylum (formally candidate division OP10).</title>
        <authorList>
            <person name="Lee K.C.Y."/>
            <person name="Morgan X.C."/>
            <person name="Dunfield P.F."/>
            <person name="Tamas I."/>
            <person name="Houghton K.M."/>
            <person name="Vyssotski M."/>
            <person name="Ryan J.L.J."/>
            <person name="Lagutin K."/>
            <person name="McDonald I.R."/>
            <person name="Stott M.B."/>
        </authorList>
    </citation>
    <scope>NUCLEOTIDE SEQUENCE [LARGE SCALE GENOMIC DNA]</scope>
    <source>
        <strain evidence="6">DSM 23976 / ICMP 18418 / T49</strain>
    </source>
</reference>
<feature type="compositionally biased region" description="Basic and acidic residues" evidence="3">
    <location>
        <begin position="28"/>
        <end position="44"/>
    </location>
</feature>
<evidence type="ECO:0000259" key="4">
    <source>
        <dbReference type="PROSITE" id="PS51831"/>
    </source>
</evidence>
<evidence type="ECO:0000256" key="2">
    <source>
        <dbReference type="HAMAP-Rule" id="MF_01212"/>
    </source>
</evidence>
<name>S0EVE3_CHTCT</name>
<dbReference type="InterPro" id="IPR026875">
    <property type="entry name" value="PHydrolase_assoc_dom"/>
</dbReference>
<dbReference type="SUPFAM" id="SSF109604">
    <property type="entry name" value="HD-domain/PDEase-like"/>
    <property type="match status" value="1"/>
</dbReference>